<evidence type="ECO:0000313" key="2">
    <source>
        <dbReference type="EMBL" id="PZR13306.1"/>
    </source>
</evidence>
<reference evidence="2 3" key="1">
    <citation type="submission" date="2017-08" db="EMBL/GenBank/DDBJ databases">
        <title>Infants hospitalized years apart are colonized by the same room-sourced microbial strains.</title>
        <authorList>
            <person name="Brooks B."/>
            <person name="Olm M.R."/>
            <person name="Firek B.A."/>
            <person name="Baker R."/>
            <person name="Thomas B.C."/>
            <person name="Morowitz M.J."/>
            <person name="Banfield J.F."/>
        </authorList>
    </citation>
    <scope>NUCLEOTIDE SEQUENCE [LARGE SCALE GENOMIC DNA]</scope>
    <source>
        <strain evidence="2">S2_003_000_R2_14</strain>
    </source>
</reference>
<sequence>MNGHTCKDQLNLLLEYLDGELTAELKAKLDAHFGGCTPCEEFLKSYRATPSLCRKALAAKLPQSVADKLTSFLREEMKKPA</sequence>
<proteinExistence type="predicted"/>
<organism evidence="2 3">
    <name type="scientific">Archangium gephyra</name>
    <dbReference type="NCBI Taxonomy" id="48"/>
    <lineage>
        <taxon>Bacteria</taxon>
        <taxon>Pseudomonadati</taxon>
        <taxon>Myxococcota</taxon>
        <taxon>Myxococcia</taxon>
        <taxon>Myxococcales</taxon>
        <taxon>Cystobacterineae</taxon>
        <taxon>Archangiaceae</taxon>
        <taxon>Archangium</taxon>
    </lineage>
</organism>
<dbReference type="InterPro" id="IPR041916">
    <property type="entry name" value="Anti_sigma_zinc_sf"/>
</dbReference>
<evidence type="ECO:0000259" key="1">
    <source>
        <dbReference type="Pfam" id="PF13490"/>
    </source>
</evidence>
<feature type="domain" description="Putative zinc-finger" evidence="1">
    <location>
        <begin position="6"/>
        <end position="39"/>
    </location>
</feature>
<name>A0A2W5TKM0_9BACT</name>
<gene>
    <name evidence="2" type="ORF">DI536_13555</name>
</gene>
<dbReference type="Gene3D" id="1.10.10.1320">
    <property type="entry name" value="Anti-sigma factor, zinc-finger domain"/>
    <property type="match status" value="1"/>
</dbReference>
<accession>A0A2W5TKM0</accession>
<dbReference type="AlphaFoldDB" id="A0A2W5TKM0"/>
<evidence type="ECO:0000313" key="3">
    <source>
        <dbReference type="Proteomes" id="UP000249061"/>
    </source>
</evidence>
<dbReference type="EMBL" id="QFQP01000010">
    <property type="protein sequence ID" value="PZR13306.1"/>
    <property type="molecule type" value="Genomic_DNA"/>
</dbReference>
<comment type="caution">
    <text evidence="2">The sequence shown here is derived from an EMBL/GenBank/DDBJ whole genome shotgun (WGS) entry which is preliminary data.</text>
</comment>
<protein>
    <recommendedName>
        <fullName evidence="1">Putative zinc-finger domain-containing protein</fullName>
    </recommendedName>
</protein>
<dbReference type="InterPro" id="IPR027383">
    <property type="entry name" value="Znf_put"/>
</dbReference>
<dbReference type="Proteomes" id="UP000249061">
    <property type="component" value="Unassembled WGS sequence"/>
</dbReference>
<dbReference type="Pfam" id="PF13490">
    <property type="entry name" value="zf-HC2"/>
    <property type="match status" value="1"/>
</dbReference>